<dbReference type="SUPFAM" id="SSF158682">
    <property type="entry name" value="TerB-like"/>
    <property type="match status" value="1"/>
</dbReference>
<evidence type="ECO:0000259" key="1">
    <source>
        <dbReference type="Pfam" id="PF05099"/>
    </source>
</evidence>
<accession>A0A839GU12</accession>
<proteinExistence type="predicted"/>
<dbReference type="InterPro" id="IPR007791">
    <property type="entry name" value="DjlA_N"/>
</dbReference>
<feature type="domain" description="Co-chaperone DjlA N-terminal" evidence="1">
    <location>
        <begin position="25"/>
        <end position="133"/>
    </location>
</feature>
<evidence type="ECO:0000313" key="2">
    <source>
        <dbReference type="EMBL" id="MBA9078286.1"/>
    </source>
</evidence>
<evidence type="ECO:0000313" key="3">
    <source>
        <dbReference type="Proteomes" id="UP000563094"/>
    </source>
</evidence>
<dbReference type="InterPro" id="IPR029024">
    <property type="entry name" value="TerB-like"/>
</dbReference>
<comment type="caution">
    <text evidence="2">The sequence shown here is derived from an EMBL/GenBank/DDBJ whole genome shotgun (WGS) entry which is preliminary data.</text>
</comment>
<protein>
    <submittedName>
        <fullName evidence="2">Putative tellurite resistance protein B-like protein</fullName>
    </submittedName>
</protein>
<name>A0A839GU12_9BACT</name>
<dbReference type="Gene3D" id="1.10.3680.10">
    <property type="entry name" value="TerB-like"/>
    <property type="match status" value="1"/>
</dbReference>
<sequence length="152" mass="17018">MGLFDKLFSTVQEKVNFSPKNEQEAWVGVMYGCIAVDGDVSESEIETLSRTVVYKSMFKGHKIVDYYRNVALFHKKAGSKELIDSCVSKVPAENRPTLFALTLELLLADGILEDKEKEIIDYLSPALELAPETAMKIVEVILIKNKGNAIQF</sequence>
<dbReference type="EMBL" id="JACJIQ010000012">
    <property type="protein sequence ID" value="MBA9078286.1"/>
    <property type="molecule type" value="Genomic_DNA"/>
</dbReference>
<dbReference type="RefSeq" id="WP_182513550.1">
    <property type="nucleotide sequence ID" value="NZ_JACJIQ010000012.1"/>
</dbReference>
<dbReference type="Pfam" id="PF05099">
    <property type="entry name" value="TerB"/>
    <property type="match status" value="1"/>
</dbReference>
<reference evidence="2 3" key="1">
    <citation type="submission" date="2020-08" db="EMBL/GenBank/DDBJ databases">
        <title>Genomic Encyclopedia of Type Strains, Phase IV (KMG-IV): sequencing the most valuable type-strain genomes for metagenomic binning, comparative biology and taxonomic classification.</title>
        <authorList>
            <person name="Goeker M."/>
        </authorList>
    </citation>
    <scope>NUCLEOTIDE SEQUENCE [LARGE SCALE GENOMIC DNA]</scope>
    <source>
        <strain evidence="2 3">DSM 29854</strain>
    </source>
</reference>
<dbReference type="AlphaFoldDB" id="A0A839GU12"/>
<organism evidence="2 3">
    <name type="scientific">Rufibacter quisquiliarum</name>
    <dbReference type="NCBI Taxonomy" id="1549639"/>
    <lineage>
        <taxon>Bacteria</taxon>
        <taxon>Pseudomonadati</taxon>
        <taxon>Bacteroidota</taxon>
        <taxon>Cytophagia</taxon>
        <taxon>Cytophagales</taxon>
        <taxon>Hymenobacteraceae</taxon>
        <taxon>Rufibacter</taxon>
    </lineage>
</organism>
<gene>
    <name evidence="2" type="ORF">FHS90_003012</name>
</gene>
<dbReference type="Proteomes" id="UP000563094">
    <property type="component" value="Unassembled WGS sequence"/>
</dbReference>
<keyword evidence="3" id="KW-1185">Reference proteome</keyword>